<evidence type="ECO:0000313" key="1">
    <source>
        <dbReference type="EMBL" id="ATB38591.1"/>
    </source>
</evidence>
<dbReference type="KEGG" id="cfus:CYFUS_004026"/>
<gene>
    <name evidence="1" type="ORF">CYFUS_004026</name>
</gene>
<reference evidence="1 2" key="1">
    <citation type="submission" date="2017-06" db="EMBL/GenBank/DDBJ databases">
        <title>Sequencing and comparative analysis of myxobacterial genomes.</title>
        <authorList>
            <person name="Rupp O."/>
            <person name="Goesmann A."/>
            <person name="Sogaard-Andersen L."/>
        </authorList>
    </citation>
    <scope>NUCLEOTIDE SEQUENCE [LARGE SCALE GENOMIC DNA]</scope>
    <source>
        <strain evidence="1 2">DSM 52655</strain>
    </source>
</reference>
<organism evidence="1 2">
    <name type="scientific">Cystobacter fuscus</name>
    <dbReference type="NCBI Taxonomy" id="43"/>
    <lineage>
        <taxon>Bacteria</taxon>
        <taxon>Pseudomonadati</taxon>
        <taxon>Myxococcota</taxon>
        <taxon>Myxococcia</taxon>
        <taxon>Myxococcales</taxon>
        <taxon>Cystobacterineae</taxon>
        <taxon>Archangiaceae</taxon>
        <taxon>Cystobacter</taxon>
    </lineage>
</organism>
<dbReference type="Pfam" id="PF09533">
    <property type="entry name" value="DUF2380"/>
    <property type="match status" value="1"/>
</dbReference>
<evidence type="ECO:0000313" key="2">
    <source>
        <dbReference type="Proteomes" id="UP000217257"/>
    </source>
</evidence>
<dbReference type="AlphaFoldDB" id="A0A250J5D1"/>
<dbReference type="EMBL" id="CP022098">
    <property type="protein sequence ID" value="ATB38591.1"/>
    <property type="molecule type" value="Genomic_DNA"/>
</dbReference>
<dbReference type="InterPro" id="IPR011755">
    <property type="entry name" value="CHP02269_MYXXA"/>
</dbReference>
<accession>A0A250J5D1</accession>
<sequence length="69" mass="8258">MGGRGFVGRSPRGRELRCIPSREPFEKHHIFPQEPLLAGWFKRQSIDIHAFTIRLPRSFHSWLHYCQER</sequence>
<proteinExistence type="predicted"/>
<dbReference type="Proteomes" id="UP000217257">
    <property type="component" value="Chromosome"/>
</dbReference>
<protein>
    <submittedName>
        <fullName evidence="1">Uncharacterized protein</fullName>
    </submittedName>
</protein>
<name>A0A250J5D1_9BACT</name>
<dbReference type="RefSeq" id="WP_095986747.1">
    <property type="nucleotide sequence ID" value="NZ_CP022098.1"/>
</dbReference>